<gene>
    <name evidence="2" type="ORF">MRATA1EN1_LOCUS29965</name>
</gene>
<name>A0ABN9A5G0_RANTA</name>
<dbReference type="Proteomes" id="UP001176941">
    <property type="component" value="Chromosome X"/>
</dbReference>
<feature type="compositionally biased region" description="Low complexity" evidence="1">
    <location>
        <begin position="48"/>
        <end position="57"/>
    </location>
</feature>
<evidence type="ECO:0000313" key="3">
    <source>
        <dbReference type="Proteomes" id="UP001176941"/>
    </source>
</evidence>
<keyword evidence="3" id="KW-1185">Reference proteome</keyword>
<feature type="region of interest" description="Disordered" evidence="1">
    <location>
        <begin position="48"/>
        <end position="99"/>
    </location>
</feature>
<reference evidence="2" key="1">
    <citation type="submission" date="2023-04" db="EMBL/GenBank/DDBJ databases">
        <authorList>
            <consortium name="ELIXIR-Norway"/>
        </authorList>
    </citation>
    <scope>NUCLEOTIDE SEQUENCE [LARGE SCALE GENOMIC DNA]</scope>
</reference>
<proteinExistence type="predicted"/>
<accession>A0ABN9A5G0</accession>
<dbReference type="EMBL" id="OX460343">
    <property type="protein sequence ID" value="CAI9181003.1"/>
    <property type="molecule type" value="Genomic_DNA"/>
</dbReference>
<evidence type="ECO:0000313" key="2">
    <source>
        <dbReference type="EMBL" id="CAI9181003.1"/>
    </source>
</evidence>
<protein>
    <submittedName>
        <fullName evidence="2">Uncharacterized protein</fullName>
    </submittedName>
</protein>
<organism evidence="2 3">
    <name type="scientific">Rangifer tarandus platyrhynchus</name>
    <name type="common">Svalbard reindeer</name>
    <dbReference type="NCBI Taxonomy" id="3082113"/>
    <lineage>
        <taxon>Eukaryota</taxon>
        <taxon>Metazoa</taxon>
        <taxon>Chordata</taxon>
        <taxon>Craniata</taxon>
        <taxon>Vertebrata</taxon>
        <taxon>Euteleostomi</taxon>
        <taxon>Mammalia</taxon>
        <taxon>Eutheria</taxon>
        <taxon>Laurasiatheria</taxon>
        <taxon>Artiodactyla</taxon>
        <taxon>Ruminantia</taxon>
        <taxon>Pecora</taxon>
        <taxon>Cervidae</taxon>
        <taxon>Odocoileinae</taxon>
        <taxon>Rangifer</taxon>
    </lineage>
</organism>
<sequence length="145" mass="15073">MEAAGLHFQITLPVFGQWFQDVGKGEEEYGHSGESRILGGSGLAQAGWGAAGVEGAATPPPTPAPEPRPRQQCPAEQKRSAPSAGSCEEATEPGEANSPLLPAVASVAGRDISLCYSFHSPSAADYCHQHAESTHYNVSLEKSGT</sequence>
<evidence type="ECO:0000256" key="1">
    <source>
        <dbReference type="SAM" id="MobiDB-lite"/>
    </source>
</evidence>